<dbReference type="Proteomes" id="UP000053097">
    <property type="component" value="Unassembled WGS sequence"/>
</dbReference>
<dbReference type="EMBL" id="QOIP01000005">
    <property type="protein sequence ID" value="RLU23045.1"/>
    <property type="molecule type" value="Genomic_DNA"/>
</dbReference>
<organism evidence="1 3">
    <name type="scientific">Ooceraea biroi</name>
    <name type="common">Clonal raider ant</name>
    <name type="synonym">Cerapachys biroi</name>
    <dbReference type="NCBI Taxonomy" id="2015173"/>
    <lineage>
        <taxon>Eukaryota</taxon>
        <taxon>Metazoa</taxon>
        <taxon>Ecdysozoa</taxon>
        <taxon>Arthropoda</taxon>
        <taxon>Hexapoda</taxon>
        <taxon>Insecta</taxon>
        <taxon>Pterygota</taxon>
        <taxon>Neoptera</taxon>
        <taxon>Endopterygota</taxon>
        <taxon>Hymenoptera</taxon>
        <taxon>Apocrita</taxon>
        <taxon>Aculeata</taxon>
        <taxon>Formicoidea</taxon>
        <taxon>Formicidae</taxon>
        <taxon>Dorylinae</taxon>
        <taxon>Ooceraea</taxon>
    </lineage>
</organism>
<dbReference type="AlphaFoldDB" id="A0A026VVB9"/>
<dbReference type="EMBL" id="KK107847">
    <property type="protein sequence ID" value="EZA47481.1"/>
    <property type="molecule type" value="Genomic_DNA"/>
</dbReference>
<reference evidence="2" key="3">
    <citation type="submission" date="2018-07" db="EMBL/GenBank/DDBJ databases">
        <authorList>
            <person name="Mckenzie S.K."/>
            <person name="Kronauer D.J.C."/>
        </authorList>
    </citation>
    <scope>NUCLEOTIDE SEQUENCE</scope>
    <source>
        <strain evidence="2">Clonal line C1</strain>
    </source>
</reference>
<proteinExistence type="predicted"/>
<sequence length="167" mass="18825">MINILLREWDLTIEKINAVVVSSSRTALIKALTNRSLTIVPCLLRTLQVCAQACFDNPDVAHILSKCRSVIGTIISHPGTYAALSMQEQSSALKEDAMLLDYPGVWTSTHNMLEQIVLHRSIITTILENGRNRSRTGRDYQRPVESYRGDARFLSPIWRISSSRRIS</sequence>
<dbReference type="STRING" id="2015173.A0A026VVB9"/>
<protein>
    <submittedName>
        <fullName evidence="1">Uncharacterized protein</fullName>
    </submittedName>
</protein>
<keyword evidence="3" id="KW-1185">Reference proteome</keyword>
<evidence type="ECO:0000313" key="2">
    <source>
        <dbReference type="EMBL" id="RLU23045.1"/>
    </source>
</evidence>
<name>A0A026VVB9_OOCBI</name>
<gene>
    <name evidence="2" type="ORF">DMN91_005323</name>
    <name evidence="1" type="ORF">X777_15608</name>
</gene>
<evidence type="ECO:0000313" key="3">
    <source>
        <dbReference type="Proteomes" id="UP000053097"/>
    </source>
</evidence>
<reference evidence="2 4" key="2">
    <citation type="journal article" date="2018" name="Genome Res.">
        <title>The genomic architecture and molecular evolution of ant odorant receptors.</title>
        <authorList>
            <person name="McKenzie S.K."/>
            <person name="Kronauer D.J.C."/>
        </authorList>
    </citation>
    <scope>NUCLEOTIDE SEQUENCE [LARGE SCALE GENOMIC DNA]</scope>
    <source>
        <strain evidence="2">Clonal line C1</strain>
    </source>
</reference>
<accession>A0A026VVB9</accession>
<dbReference type="Proteomes" id="UP000279307">
    <property type="component" value="Chromosome 5"/>
</dbReference>
<dbReference type="OrthoDB" id="1607513at2759"/>
<evidence type="ECO:0000313" key="4">
    <source>
        <dbReference type="Proteomes" id="UP000279307"/>
    </source>
</evidence>
<reference evidence="1 3" key="1">
    <citation type="journal article" date="2014" name="Curr. Biol.">
        <title>The genome of the clonal raider ant Cerapachys biroi.</title>
        <authorList>
            <person name="Oxley P.R."/>
            <person name="Ji L."/>
            <person name="Fetter-Pruneda I."/>
            <person name="McKenzie S.K."/>
            <person name="Li C."/>
            <person name="Hu H."/>
            <person name="Zhang G."/>
            <person name="Kronauer D.J."/>
        </authorList>
    </citation>
    <scope>NUCLEOTIDE SEQUENCE [LARGE SCALE GENOMIC DNA]</scope>
</reference>
<evidence type="ECO:0000313" key="1">
    <source>
        <dbReference type="EMBL" id="EZA47481.1"/>
    </source>
</evidence>